<proteinExistence type="predicted"/>
<dbReference type="EMBL" id="LAZR01034838">
    <property type="protein sequence ID" value="KKL41019.1"/>
    <property type="molecule type" value="Genomic_DNA"/>
</dbReference>
<reference evidence="2" key="1">
    <citation type="journal article" date="2015" name="Nature">
        <title>Complex archaea that bridge the gap between prokaryotes and eukaryotes.</title>
        <authorList>
            <person name="Spang A."/>
            <person name="Saw J.H."/>
            <person name="Jorgensen S.L."/>
            <person name="Zaremba-Niedzwiedzka K."/>
            <person name="Martijn J."/>
            <person name="Lind A.E."/>
            <person name="van Eijk R."/>
            <person name="Schleper C."/>
            <person name="Guy L."/>
            <person name="Ettema T.J."/>
        </authorList>
    </citation>
    <scope>NUCLEOTIDE SEQUENCE</scope>
</reference>
<dbReference type="SMART" id="SM00909">
    <property type="entry name" value="Germane"/>
    <property type="match status" value="1"/>
</dbReference>
<accession>A0A0F9EH34</accession>
<feature type="domain" description="GerMN" evidence="1">
    <location>
        <begin position="80"/>
        <end position="168"/>
    </location>
</feature>
<sequence length="196" mass="22117">TTTMMIIAEYLKKIILFIIFIIFSSVLLSGCQQATTPKKSSGKKPISEMEVVVYYPIYIDKKGDFLVREVHKIPEDEEKEKAALTELFRGNPKTKKAYAVIPRNTTILSLKIKNGLATIDLSREIFNHDSGAIGESLGISSIVNTLTEFDNIKKVKFKVEGKEKGKVGNRDVESWWGHVGLSEQPFERDEKIILKP</sequence>
<dbReference type="InterPro" id="IPR019606">
    <property type="entry name" value="GerMN"/>
</dbReference>
<evidence type="ECO:0000259" key="1">
    <source>
        <dbReference type="SMART" id="SM00909"/>
    </source>
</evidence>
<comment type="caution">
    <text evidence="2">The sequence shown here is derived from an EMBL/GenBank/DDBJ whole genome shotgun (WGS) entry which is preliminary data.</text>
</comment>
<gene>
    <name evidence="2" type="ORF">LCGC14_2367850</name>
</gene>
<evidence type="ECO:0000313" key="2">
    <source>
        <dbReference type="EMBL" id="KKL41019.1"/>
    </source>
</evidence>
<name>A0A0F9EH34_9ZZZZ</name>
<dbReference type="Pfam" id="PF10646">
    <property type="entry name" value="Germane"/>
    <property type="match status" value="1"/>
</dbReference>
<protein>
    <recommendedName>
        <fullName evidence="1">GerMN domain-containing protein</fullName>
    </recommendedName>
</protein>
<feature type="non-terminal residue" evidence="2">
    <location>
        <position position="1"/>
    </location>
</feature>
<organism evidence="2">
    <name type="scientific">marine sediment metagenome</name>
    <dbReference type="NCBI Taxonomy" id="412755"/>
    <lineage>
        <taxon>unclassified sequences</taxon>
        <taxon>metagenomes</taxon>
        <taxon>ecological metagenomes</taxon>
    </lineage>
</organism>
<dbReference type="AlphaFoldDB" id="A0A0F9EH34"/>